<dbReference type="Pfam" id="PF07568">
    <property type="entry name" value="HisKA_2"/>
    <property type="match status" value="1"/>
</dbReference>
<feature type="domain" description="Signal transduction histidine kinase subgroup 2 dimerisation and phosphoacceptor" evidence="10">
    <location>
        <begin position="385"/>
        <end position="460"/>
    </location>
</feature>
<dbReference type="Pfam" id="PF13424">
    <property type="entry name" value="TPR_12"/>
    <property type="match status" value="1"/>
</dbReference>
<dbReference type="SUPFAM" id="SSF48452">
    <property type="entry name" value="TPR-like"/>
    <property type="match status" value="2"/>
</dbReference>
<organism evidence="12 13">
    <name type="scientific">Spirosoma taeanense</name>
    <dbReference type="NCBI Taxonomy" id="2735870"/>
    <lineage>
        <taxon>Bacteria</taxon>
        <taxon>Pseudomonadati</taxon>
        <taxon>Bacteroidota</taxon>
        <taxon>Cytophagia</taxon>
        <taxon>Cytophagales</taxon>
        <taxon>Cytophagaceae</taxon>
        <taxon>Spirosoma</taxon>
    </lineage>
</organism>
<dbReference type="InterPro" id="IPR011990">
    <property type="entry name" value="TPR-like_helical_dom_sf"/>
</dbReference>
<dbReference type="AlphaFoldDB" id="A0A6M5Y7C6"/>
<keyword evidence="9" id="KW-1133">Transmembrane helix</keyword>
<dbReference type="InterPro" id="IPR036890">
    <property type="entry name" value="HATPase_C_sf"/>
</dbReference>
<keyword evidence="3" id="KW-0597">Phosphoprotein</keyword>
<feature type="domain" description="Histidine kinase/HSP90-like ATPase" evidence="11">
    <location>
        <begin position="474"/>
        <end position="566"/>
    </location>
</feature>
<evidence type="ECO:0000256" key="8">
    <source>
        <dbReference type="PROSITE-ProRule" id="PRU00339"/>
    </source>
</evidence>
<dbReference type="SUPFAM" id="SSF55874">
    <property type="entry name" value="ATPase domain of HSP90 chaperone/DNA topoisomerase II/histidine kinase"/>
    <property type="match status" value="1"/>
</dbReference>
<dbReference type="InterPro" id="IPR019734">
    <property type="entry name" value="TPR_rpt"/>
</dbReference>
<keyword evidence="5" id="KW-0547">Nucleotide-binding</keyword>
<dbReference type="Gene3D" id="3.30.565.10">
    <property type="entry name" value="Histidine kinase-like ATPase, C-terminal domain"/>
    <property type="match status" value="1"/>
</dbReference>
<accession>A0A6M5Y7C6</accession>
<dbReference type="GO" id="GO:0004673">
    <property type="term" value="F:protein histidine kinase activity"/>
    <property type="evidence" value="ECO:0007669"/>
    <property type="project" value="UniProtKB-EC"/>
</dbReference>
<keyword evidence="9" id="KW-0812">Transmembrane</keyword>
<sequence length="586" mass="66724">MFRRSVLCLSGLCLGWLFVSGVVMGQDVTHLKLQPDRLRHAREAERQAIAASDSLQLAEAWYLYGKTYVFAGDYQTSQRYFLKSMRILESRGDSDDLARIYVRLSENEGRLGRENDALRYANLSMQMAQRIQSDKELVRAYGAIGRAWENLWKKQPSAANRMQFKNSLVYYRKQEALCYKLKDSLGIAEATLQLGTLFTQARDPQAIPYLEKALSLFVLLHENRLRTNVMLHLAAAYLEFGKQQMAFQTLLKAEQLYNANRVDEYDTRLDLEKEFVRYYQTTGQWKEAFDHVKKQSELEKIGLLSDRDGKIAQLNVAYESEKKEALIRARNRELALSAQTLHTQQRFTLATSTLFIVTAGMSVVFFRLYRKNQRISRRNETLVREQNHRVKNNLQVISSLLNLQSRRLSDEAARTAVAESLLRVQSMAIVHRRLYDGGQLAEVNLSEFIQELVESVLKTYGHYTVQTSFDIDDISLSADKAVPLGLILNELTTNACKYAFPHSAGPRFSVVCYRKHAHLTFIVKDNGPGLAGSELNDSMPGLAAGSHSPENGSFGMQLIQAQARQLRGTHKFRSDGGVLFTLEFTI</sequence>
<keyword evidence="8" id="KW-0802">TPR repeat</keyword>
<keyword evidence="13" id="KW-1185">Reference proteome</keyword>
<gene>
    <name evidence="12" type="ORF">HNV11_07460</name>
</gene>
<evidence type="ECO:0000256" key="1">
    <source>
        <dbReference type="ARBA" id="ARBA00000085"/>
    </source>
</evidence>
<dbReference type="PANTHER" id="PTHR41523">
    <property type="entry name" value="TWO-COMPONENT SYSTEM SENSOR PROTEIN"/>
    <property type="match status" value="1"/>
</dbReference>
<dbReference type="Gene3D" id="3.30.450.20">
    <property type="entry name" value="PAS domain"/>
    <property type="match status" value="1"/>
</dbReference>
<evidence type="ECO:0000256" key="5">
    <source>
        <dbReference type="ARBA" id="ARBA00022741"/>
    </source>
</evidence>
<comment type="catalytic activity">
    <reaction evidence="1">
        <text>ATP + protein L-histidine = ADP + protein N-phospho-L-histidine.</text>
        <dbReference type="EC" id="2.7.13.3"/>
    </reaction>
</comment>
<dbReference type="KEGG" id="stae:HNV11_07460"/>
<evidence type="ECO:0000256" key="2">
    <source>
        <dbReference type="ARBA" id="ARBA00012438"/>
    </source>
</evidence>
<evidence type="ECO:0000256" key="4">
    <source>
        <dbReference type="ARBA" id="ARBA00022679"/>
    </source>
</evidence>
<dbReference type="PROSITE" id="PS50005">
    <property type="entry name" value="TPR"/>
    <property type="match status" value="1"/>
</dbReference>
<evidence type="ECO:0000259" key="10">
    <source>
        <dbReference type="Pfam" id="PF07568"/>
    </source>
</evidence>
<keyword evidence="4" id="KW-0808">Transferase</keyword>
<dbReference type="Gene3D" id="1.25.40.10">
    <property type="entry name" value="Tetratricopeptide repeat domain"/>
    <property type="match status" value="2"/>
</dbReference>
<feature type="transmembrane region" description="Helical" evidence="9">
    <location>
        <begin position="347"/>
        <end position="369"/>
    </location>
</feature>
<protein>
    <recommendedName>
        <fullName evidence="2">histidine kinase</fullName>
        <ecNumber evidence="2">2.7.13.3</ecNumber>
    </recommendedName>
</protein>
<dbReference type="InterPro" id="IPR011495">
    <property type="entry name" value="Sig_transdc_His_kin_sub2_dim/P"/>
</dbReference>
<name>A0A6M5Y7C6_9BACT</name>
<evidence type="ECO:0000313" key="13">
    <source>
        <dbReference type="Proteomes" id="UP000502756"/>
    </source>
</evidence>
<dbReference type="InterPro" id="IPR003594">
    <property type="entry name" value="HATPase_dom"/>
</dbReference>
<evidence type="ECO:0000256" key="3">
    <source>
        <dbReference type="ARBA" id="ARBA00022553"/>
    </source>
</evidence>
<dbReference type="RefSeq" id="WP_171739076.1">
    <property type="nucleotide sequence ID" value="NZ_CP053435.1"/>
</dbReference>
<dbReference type="CDD" id="cd16936">
    <property type="entry name" value="HATPase_RsbW-like"/>
    <property type="match status" value="1"/>
</dbReference>
<keyword evidence="9" id="KW-0472">Membrane</keyword>
<evidence type="ECO:0000313" key="12">
    <source>
        <dbReference type="EMBL" id="QJW89240.1"/>
    </source>
</evidence>
<reference evidence="12 13" key="1">
    <citation type="submission" date="2020-05" db="EMBL/GenBank/DDBJ databases">
        <title>Genome sequencing of Spirosoma sp. TS118.</title>
        <authorList>
            <person name="Lee J.-H."/>
            <person name="Jeong S."/>
            <person name="Zhao L."/>
            <person name="Jung J.-H."/>
            <person name="Kim M.-K."/>
            <person name="Lim S."/>
        </authorList>
    </citation>
    <scope>NUCLEOTIDE SEQUENCE [LARGE SCALE GENOMIC DNA]</scope>
    <source>
        <strain evidence="12 13">TS118</strain>
    </source>
</reference>
<evidence type="ECO:0000259" key="11">
    <source>
        <dbReference type="Pfam" id="PF13581"/>
    </source>
</evidence>
<evidence type="ECO:0000256" key="9">
    <source>
        <dbReference type="SAM" id="Phobius"/>
    </source>
</evidence>
<evidence type="ECO:0000256" key="6">
    <source>
        <dbReference type="ARBA" id="ARBA00022777"/>
    </source>
</evidence>
<dbReference type="GO" id="GO:0005524">
    <property type="term" value="F:ATP binding"/>
    <property type="evidence" value="ECO:0007669"/>
    <property type="project" value="UniProtKB-KW"/>
</dbReference>
<keyword evidence="6" id="KW-0418">Kinase</keyword>
<evidence type="ECO:0000256" key="7">
    <source>
        <dbReference type="ARBA" id="ARBA00022840"/>
    </source>
</evidence>
<dbReference type="EMBL" id="CP053435">
    <property type="protein sequence ID" value="QJW89240.1"/>
    <property type="molecule type" value="Genomic_DNA"/>
</dbReference>
<dbReference type="EC" id="2.7.13.3" evidence="2"/>
<dbReference type="PANTHER" id="PTHR41523:SF8">
    <property type="entry name" value="ETHYLENE RESPONSE SENSOR PROTEIN"/>
    <property type="match status" value="1"/>
</dbReference>
<feature type="repeat" description="TPR" evidence="8">
    <location>
        <begin position="58"/>
        <end position="91"/>
    </location>
</feature>
<dbReference type="Proteomes" id="UP000502756">
    <property type="component" value="Chromosome"/>
</dbReference>
<dbReference type="Pfam" id="PF13581">
    <property type="entry name" value="HATPase_c_2"/>
    <property type="match status" value="1"/>
</dbReference>
<keyword evidence="7" id="KW-0067">ATP-binding</keyword>
<proteinExistence type="predicted"/>